<dbReference type="AlphaFoldDB" id="A0A225NN53"/>
<keyword evidence="6" id="KW-1185">Reference proteome</keyword>
<accession>A0A225NN53</accession>
<keyword evidence="1 5" id="KW-0808">Transferase</keyword>
<evidence type="ECO:0000256" key="2">
    <source>
        <dbReference type="ARBA" id="ARBA00022695"/>
    </source>
</evidence>
<dbReference type="Gene3D" id="3.90.550.10">
    <property type="entry name" value="Spore Coat Polysaccharide Biosynthesis Protein SpsA, Chain A"/>
    <property type="match status" value="1"/>
</dbReference>
<evidence type="ECO:0000256" key="1">
    <source>
        <dbReference type="ARBA" id="ARBA00022679"/>
    </source>
</evidence>
<keyword evidence="3" id="KW-0460">Magnesium</keyword>
<sequence>MTLPVLLFAAGFGTRMGALTADRPKPLIPVAGRPLIDRALDLAHDITPPRIVANLHYKAQMLADHLAPQGVITSLEWPEVLETGGGLRQALPLLGDGPVITLNPDVVWAGPNPLAQLLAAWEPARMDALLLCLDPACTVGRTGPDDFTMDACGRLTRGPGVVYGGAQIINPAGLSDIPEKAFSLNLMWDRMIDQGRLFGLRYPGRWCDVGRPEGIALAEGLIADV</sequence>
<evidence type="ECO:0000313" key="5">
    <source>
        <dbReference type="EMBL" id="OWU75802.1"/>
    </source>
</evidence>
<gene>
    <name evidence="5" type="ORF">ATO3_06320</name>
</gene>
<dbReference type="Proteomes" id="UP000215377">
    <property type="component" value="Unassembled WGS sequence"/>
</dbReference>
<name>A0A225NN53_9RHOB</name>
<dbReference type="InterPro" id="IPR029044">
    <property type="entry name" value="Nucleotide-diphossugar_trans"/>
</dbReference>
<dbReference type="EMBL" id="AQQR01000002">
    <property type="protein sequence ID" value="OWU75802.1"/>
    <property type="molecule type" value="Genomic_DNA"/>
</dbReference>
<evidence type="ECO:0000256" key="3">
    <source>
        <dbReference type="ARBA" id="ARBA00022842"/>
    </source>
</evidence>
<dbReference type="InterPro" id="IPR025877">
    <property type="entry name" value="MobA-like_NTP_Trfase"/>
</dbReference>
<comment type="caution">
    <text evidence="5">The sequence shown here is derived from an EMBL/GenBank/DDBJ whole genome shotgun (WGS) entry which is preliminary data.</text>
</comment>
<evidence type="ECO:0000313" key="6">
    <source>
        <dbReference type="Proteomes" id="UP000215377"/>
    </source>
</evidence>
<dbReference type="RefSeq" id="WP_088648979.1">
    <property type="nucleotide sequence ID" value="NZ_AQQR01000002.1"/>
</dbReference>
<proteinExistence type="predicted"/>
<keyword evidence="2" id="KW-0548">Nucleotidyltransferase</keyword>
<dbReference type="Pfam" id="PF12804">
    <property type="entry name" value="NTP_transf_3"/>
    <property type="match status" value="1"/>
</dbReference>
<dbReference type="GO" id="GO:0016779">
    <property type="term" value="F:nucleotidyltransferase activity"/>
    <property type="evidence" value="ECO:0007669"/>
    <property type="project" value="UniProtKB-KW"/>
</dbReference>
<organism evidence="5 6">
    <name type="scientific">Marinibacterium profundimaris</name>
    <dbReference type="NCBI Taxonomy" id="1679460"/>
    <lineage>
        <taxon>Bacteria</taxon>
        <taxon>Pseudomonadati</taxon>
        <taxon>Pseudomonadota</taxon>
        <taxon>Alphaproteobacteria</taxon>
        <taxon>Rhodobacterales</taxon>
        <taxon>Paracoccaceae</taxon>
        <taxon>Marinibacterium</taxon>
    </lineage>
</organism>
<dbReference type="PANTHER" id="PTHR43584:SF8">
    <property type="entry name" value="N-ACETYLMURAMATE ALPHA-1-PHOSPHATE URIDYLYLTRANSFERASE"/>
    <property type="match status" value="1"/>
</dbReference>
<dbReference type="SUPFAM" id="SSF53448">
    <property type="entry name" value="Nucleotide-diphospho-sugar transferases"/>
    <property type="match status" value="1"/>
</dbReference>
<protein>
    <submittedName>
        <fullName evidence="5">Nucleotidyltransferase</fullName>
    </submittedName>
</protein>
<dbReference type="PANTHER" id="PTHR43584">
    <property type="entry name" value="NUCLEOTIDYL TRANSFERASE"/>
    <property type="match status" value="1"/>
</dbReference>
<reference evidence="5 6" key="1">
    <citation type="submission" date="2013-04" db="EMBL/GenBank/DDBJ databases">
        <title>Oceanicola sp. 22II1-22F33 Genome Sequencing.</title>
        <authorList>
            <person name="Lai Q."/>
            <person name="Li G."/>
            <person name="Shao Z."/>
        </authorList>
    </citation>
    <scope>NUCLEOTIDE SEQUENCE [LARGE SCALE GENOMIC DNA]</scope>
    <source>
        <strain evidence="5 6">22II1-22F33</strain>
    </source>
</reference>
<dbReference type="CDD" id="cd06422">
    <property type="entry name" value="NTP_transferase_like_1"/>
    <property type="match status" value="1"/>
</dbReference>
<feature type="domain" description="MobA-like NTP transferase" evidence="4">
    <location>
        <begin position="6"/>
        <end position="129"/>
    </location>
</feature>
<evidence type="ECO:0000259" key="4">
    <source>
        <dbReference type="Pfam" id="PF12804"/>
    </source>
</evidence>
<dbReference type="OrthoDB" id="9788272at2"/>
<dbReference type="InterPro" id="IPR050065">
    <property type="entry name" value="GlmU-like"/>
</dbReference>